<dbReference type="AlphaFoldDB" id="A0A1D1ULJ2"/>
<organism evidence="2 3">
    <name type="scientific">Ramazzottius varieornatus</name>
    <name type="common">Water bear</name>
    <name type="synonym">Tardigrade</name>
    <dbReference type="NCBI Taxonomy" id="947166"/>
    <lineage>
        <taxon>Eukaryota</taxon>
        <taxon>Metazoa</taxon>
        <taxon>Ecdysozoa</taxon>
        <taxon>Tardigrada</taxon>
        <taxon>Eutardigrada</taxon>
        <taxon>Parachela</taxon>
        <taxon>Hypsibioidea</taxon>
        <taxon>Ramazzottiidae</taxon>
        <taxon>Ramazzottius</taxon>
    </lineage>
</organism>
<name>A0A1D1ULJ2_RAMVA</name>
<sequence length="164" mass="18351">MIDLSRVGIIIRLQNNFLAMNKTFKKYKTEKQRLIGTTLTSNERDDKKSQQNVQNNQKAKTIPQLAPDVTANRYNKGSLCDVIFYFQKPSSSSKSSLISSDNDRSFVVPVTSATAWFLRGALPELLILFTIWRRKGSSETCRLRVSATSGRLTGSVLASALNTE</sequence>
<feature type="region of interest" description="Disordered" evidence="1">
    <location>
        <begin position="38"/>
        <end position="64"/>
    </location>
</feature>
<evidence type="ECO:0000313" key="3">
    <source>
        <dbReference type="Proteomes" id="UP000186922"/>
    </source>
</evidence>
<reference evidence="2 3" key="1">
    <citation type="journal article" date="2016" name="Nat. Commun.">
        <title>Extremotolerant tardigrade genome and improved radiotolerance of human cultured cells by tardigrade-unique protein.</title>
        <authorList>
            <person name="Hashimoto T."/>
            <person name="Horikawa D.D."/>
            <person name="Saito Y."/>
            <person name="Kuwahara H."/>
            <person name="Kozuka-Hata H."/>
            <person name="Shin-I T."/>
            <person name="Minakuchi Y."/>
            <person name="Ohishi K."/>
            <person name="Motoyama A."/>
            <person name="Aizu T."/>
            <person name="Enomoto A."/>
            <person name="Kondo K."/>
            <person name="Tanaka S."/>
            <person name="Hara Y."/>
            <person name="Koshikawa S."/>
            <person name="Sagara H."/>
            <person name="Miura T."/>
            <person name="Yokobori S."/>
            <person name="Miyagawa K."/>
            <person name="Suzuki Y."/>
            <person name="Kubo T."/>
            <person name="Oyama M."/>
            <person name="Kohara Y."/>
            <person name="Fujiyama A."/>
            <person name="Arakawa K."/>
            <person name="Katayama T."/>
            <person name="Toyoda A."/>
            <person name="Kunieda T."/>
        </authorList>
    </citation>
    <scope>NUCLEOTIDE SEQUENCE [LARGE SCALE GENOMIC DNA]</scope>
    <source>
        <strain evidence="2 3">YOKOZUNA-1</strain>
    </source>
</reference>
<evidence type="ECO:0000256" key="1">
    <source>
        <dbReference type="SAM" id="MobiDB-lite"/>
    </source>
</evidence>
<proteinExistence type="predicted"/>
<comment type="caution">
    <text evidence="2">The sequence shown here is derived from an EMBL/GenBank/DDBJ whole genome shotgun (WGS) entry which is preliminary data.</text>
</comment>
<evidence type="ECO:0000313" key="2">
    <source>
        <dbReference type="EMBL" id="GAU90574.1"/>
    </source>
</evidence>
<dbReference type="EMBL" id="BDGG01000001">
    <property type="protein sequence ID" value="GAU90574.1"/>
    <property type="molecule type" value="Genomic_DNA"/>
</dbReference>
<accession>A0A1D1ULJ2</accession>
<gene>
    <name evidence="2" type="primary">RvY_02975-1</name>
    <name evidence="2" type="synonym">RvY_02975.1</name>
    <name evidence="2" type="ORF">RvY_02975</name>
</gene>
<keyword evidence="3" id="KW-1185">Reference proteome</keyword>
<dbReference type="Proteomes" id="UP000186922">
    <property type="component" value="Unassembled WGS sequence"/>
</dbReference>
<feature type="compositionally biased region" description="Low complexity" evidence="1">
    <location>
        <begin position="50"/>
        <end position="60"/>
    </location>
</feature>
<protein>
    <submittedName>
        <fullName evidence="2">Uncharacterized protein</fullName>
    </submittedName>
</protein>